<proteinExistence type="predicted"/>
<evidence type="ECO:0000259" key="9">
    <source>
        <dbReference type="PROSITE" id="PS50929"/>
    </source>
</evidence>
<dbReference type="PROSITE" id="PS00211">
    <property type="entry name" value="ABC_TRANSPORTER_1"/>
    <property type="match status" value="1"/>
</dbReference>
<evidence type="ECO:0000256" key="2">
    <source>
        <dbReference type="ARBA" id="ARBA00022692"/>
    </source>
</evidence>
<feature type="transmembrane region" description="Helical" evidence="7">
    <location>
        <begin position="56"/>
        <end position="73"/>
    </location>
</feature>
<gene>
    <name evidence="10" type="primary">cydD</name>
    <name evidence="10" type="ORF">ACFO4L_08615</name>
</gene>
<comment type="subcellular location">
    <subcellularLocation>
        <location evidence="1">Cell membrane</location>
        <topology evidence="1">Multi-pass membrane protein</topology>
    </subcellularLocation>
</comment>
<evidence type="ECO:0000256" key="3">
    <source>
        <dbReference type="ARBA" id="ARBA00022741"/>
    </source>
</evidence>
<evidence type="ECO:0000256" key="6">
    <source>
        <dbReference type="ARBA" id="ARBA00023136"/>
    </source>
</evidence>
<feature type="domain" description="ABC transmembrane type-1" evidence="9">
    <location>
        <begin position="20"/>
        <end position="303"/>
    </location>
</feature>
<keyword evidence="11" id="KW-1185">Reference proteome</keyword>
<dbReference type="InterPro" id="IPR003439">
    <property type="entry name" value="ABC_transporter-like_ATP-bd"/>
</dbReference>
<evidence type="ECO:0000256" key="5">
    <source>
        <dbReference type="ARBA" id="ARBA00022989"/>
    </source>
</evidence>
<keyword evidence="4" id="KW-0067">ATP-binding</keyword>
<dbReference type="Gene3D" id="3.40.50.300">
    <property type="entry name" value="P-loop containing nucleotide triphosphate hydrolases"/>
    <property type="match status" value="1"/>
</dbReference>
<dbReference type="InterPro" id="IPR027417">
    <property type="entry name" value="P-loop_NTPase"/>
</dbReference>
<feature type="transmembrane region" description="Helical" evidence="7">
    <location>
        <begin position="272"/>
        <end position="291"/>
    </location>
</feature>
<accession>A0ABV9NUR7</accession>
<evidence type="ECO:0000259" key="8">
    <source>
        <dbReference type="PROSITE" id="PS50893"/>
    </source>
</evidence>
<dbReference type="Pfam" id="PF00664">
    <property type="entry name" value="ABC_membrane"/>
    <property type="match status" value="1"/>
</dbReference>
<name>A0ABV9NUR7_9BACI</name>
<dbReference type="PROSITE" id="PS50893">
    <property type="entry name" value="ABC_TRANSPORTER_2"/>
    <property type="match status" value="1"/>
</dbReference>
<dbReference type="SMART" id="SM00382">
    <property type="entry name" value="AAA"/>
    <property type="match status" value="1"/>
</dbReference>
<dbReference type="PANTHER" id="PTHR24221">
    <property type="entry name" value="ATP-BINDING CASSETTE SUB-FAMILY B"/>
    <property type="match status" value="1"/>
</dbReference>
<dbReference type="InterPro" id="IPR017871">
    <property type="entry name" value="ABC_transporter-like_CS"/>
</dbReference>
<organism evidence="10 11">
    <name type="scientific">Bacillus daqingensis</name>
    <dbReference type="NCBI Taxonomy" id="872396"/>
    <lineage>
        <taxon>Bacteria</taxon>
        <taxon>Bacillati</taxon>
        <taxon>Bacillota</taxon>
        <taxon>Bacilli</taxon>
        <taxon>Bacillales</taxon>
        <taxon>Bacillaceae</taxon>
        <taxon>Bacillus</taxon>
    </lineage>
</organism>
<dbReference type="SUPFAM" id="SSF90123">
    <property type="entry name" value="ABC transporter transmembrane region"/>
    <property type="match status" value="1"/>
</dbReference>
<keyword evidence="5 7" id="KW-1133">Transmembrane helix</keyword>
<dbReference type="Pfam" id="PF00005">
    <property type="entry name" value="ABC_tran"/>
    <property type="match status" value="1"/>
</dbReference>
<dbReference type="CDD" id="cd18584">
    <property type="entry name" value="ABC_6TM_AarD_CydD"/>
    <property type="match status" value="1"/>
</dbReference>
<dbReference type="InterPro" id="IPR036640">
    <property type="entry name" value="ABC1_TM_sf"/>
</dbReference>
<evidence type="ECO:0000256" key="1">
    <source>
        <dbReference type="ARBA" id="ARBA00004651"/>
    </source>
</evidence>
<feature type="transmembrane region" description="Helical" evidence="7">
    <location>
        <begin position="134"/>
        <end position="155"/>
    </location>
</feature>
<evidence type="ECO:0000256" key="4">
    <source>
        <dbReference type="ARBA" id="ARBA00022840"/>
    </source>
</evidence>
<dbReference type="PROSITE" id="PS50929">
    <property type="entry name" value="ABC_TM1F"/>
    <property type="match status" value="1"/>
</dbReference>
<keyword evidence="6 7" id="KW-0472">Membrane</keyword>
<reference evidence="11" key="1">
    <citation type="journal article" date="2019" name="Int. J. Syst. Evol. Microbiol.">
        <title>The Global Catalogue of Microorganisms (GCM) 10K type strain sequencing project: providing services to taxonomists for standard genome sequencing and annotation.</title>
        <authorList>
            <consortium name="The Broad Institute Genomics Platform"/>
            <consortium name="The Broad Institute Genome Sequencing Center for Infectious Disease"/>
            <person name="Wu L."/>
            <person name="Ma J."/>
        </authorList>
    </citation>
    <scope>NUCLEOTIDE SEQUENCE [LARGE SCALE GENOMIC DNA]</scope>
    <source>
        <strain evidence="11">JCM 12165</strain>
    </source>
</reference>
<feature type="transmembrane region" description="Helical" evidence="7">
    <location>
        <begin position="239"/>
        <end position="260"/>
    </location>
</feature>
<evidence type="ECO:0000256" key="7">
    <source>
        <dbReference type="SAM" id="Phobius"/>
    </source>
</evidence>
<keyword evidence="2 7" id="KW-0812">Transmembrane</keyword>
<dbReference type="InterPro" id="IPR039421">
    <property type="entry name" value="Type_1_exporter"/>
</dbReference>
<dbReference type="NCBIfam" id="TIGR02857">
    <property type="entry name" value="CydD"/>
    <property type="match status" value="1"/>
</dbReference>
<dbReference type="Proteomes" id="UP001595896">
    <property type="component" value="Unassembled WGS sequence"/>
</dbReference>
<protein>
    <submittedName>
        <fullName evidence="10">Thiol reductant ABC exporter subunit CydD</fullName>
    </submittedName>
</protein>
<evidence type="ECO:0000313" key="10">
    <source>
        <dbReference type="EMBL" id="MFC4736641.1"/>
    </source>
</evidence>
<dbReference type="SUPFAM" id="SSF52540">
    <property type="entry name" value="P-loop containing nucleoside triphosphate hydrolases"/>
    <property type="match status" value="1"/>
</dbReference>
<comment type="caution">
    <text evidence="10">The sequence shown here is derived from an EMBL/GenBank/DDBJ whole genome shotgun (WGS) entry which is preliminary data.</text>
</comment>
<dbReference type="InterPro" id="IPR003593">
    <property type="entry name" value="AAA+_ATPase"/>
</dbReference>
<dbReference type="InterPro" id="IPR014216">
    <property type="entry name" value="ABC_transptr_CydD"/>
</dbReference>
<keyword evidence="3" id="KW-0547">Nucleotide-binding</keyword>
<dbReference type="Gene3D" id="1.20.1560.10">
    <property type="entry name" value="ABC transporter type 1, transmembrane domain"/>
    <property type="match status" value="1"/>
</dbReference>
<feature type="transmembrane region" description="Helical" evidence="7">
    <location>
        <begin position="20"/>
        <end position="50"/>
    </location>
</feature>
<dbReference type="EMBL" id="JBHSGK010000007">
    <property type="protein sequence ID" value="MFC4736641.1"/>
    <property type="molecule type" value="Genomic_DNA"/>
</dbReference>
<sequence>MSVKERLKELSKEYKKTRMLLMTISVLIGLTIVLQTYFIVAVVDAVFLGGSGPAEVIWLLAGAAAALLLRAALQYVNNRTGEWLAAEVKQRFRRQLLATFKKQPLQQAGTRQTGRKVSTLLDAVDEMDAYFSSYYVVMMQSSIVPLILLGAIFYMNWVSGLILLVTAPFIPLVMIMIGKSTQAKSDEQLEKLQAFSGKFLDVLQGLGTLRLFGRARQQEQEVEASSIGYRDATMTVLKVAFLSSLMLEFISMLSVSLVALEVGLRLVVYDQLSFFTAFFVLILAPEFFASLKEMGSAFHTGRGSMAAAERVYAELDEETEAEREGKAVLEKAPQLSFEATSYAYDDGRFQLGPVTAVLPAGSSTAVIGRSGSGKTTLMQAASGLLGTEGRITADGLEQKAYSEAGWFQKTAYITQHPYMFAGTLRENIALGMETASEEEIAAAVAQSGLTPLIEELPDKLDTVIGDGGRGLSGGEKQRVALARAFMKKPHLLFFDEPTAGLDVRTEQVLQKALQELGKHATVMTIAHRLHTIRDADMILVMEQGQVVEAGTHDALVKSSERYRTMLNRQEVEI</sequence>
<dbReference type="RefSeq" id="WP_377909277.1">
    <property type="nucleotide sequence ID" value="NZ_JBHSGK010000007.1"/>
</dbReference>
<feature type="transmembrane region" description="Helical" evidence="7">
    <location>
        <begin position="161"/>
        <end position="178"/>
    </location>
</feature>
<feature type="domain" description="ABC transporter" evidence="8">
    <location>
        <begin position="335"/>
        <end position="568"/>
    </location>
</feature>
<dbReference type="PANTHER" id="PTHR24221:SF590">
    <property type="entry name" value="COMPONENT LINKED WITH THE ASSEMBLY OF CYTOCHROME' TRANSPORT TRANSMEMBRANE ATP-BINDING PROTEIN ABC TRANSPORTER CYDD-RELATED"/>
    <property type="match status" value="1"/>
</dbReference>
<evidence type="ECO:0000313" key="11">
    <source>
        <dbReference type="Proteomes" id="UP001595896"/>
    </source>
</evidence>
<dbReference type="InterPro" id="IPR011527">
    <property type="entry name" value="ABC1_TM_dom"/>
</dbReference>